<feature type="transmembrane region" description="Helical" evidence="1">
    <location>
        <begin position="94"/>
        <end position="115"/>
    </location>
</feature>
<dbReference type="Pfam" id="PF02517">
    <property type="entry name" value="Rce1-like"/>
    <property type="match status" value="1"/>
</dbReference>
<dbReference type="InterPro" id="IPR042150">
    <property type="entry name" value="MmRce1-like"/>
</dbReference>
<accession>A0A1Z3HJ13</accession>
<dbReference type="EMBL" id="CP021983">
    <property type="protein sequence ID" value="ASC70097.1"/>
    <property type="molecule type" value="Genomic_DNA"/>
</dbReference>
<reference evidence="3 4" key="1">
    <citation type="journal article" date="2016" name="Biochim. Biophys. Acta">
        <title>Characterization of red-shifted phycobilisomes isolated from the chlorophyll f-containing cyanobacterium Halomicronema hongdechloris.</title>
        <authorList>
            <person name="Li Y."/>
            <person name="Lin Y."/>
            <person name="Garvey C.J."/>
            <person name="Birch D."/>
            <person name="Corkery R.W."/>
            <person name="Loughlin P.C."/>
            <person name="Scheer H."/>
            <person name="Willows R.D."/>
            <person name="Chen M."/>
        </authorList>
    </citation>
    <scope>NUCLEOTIDE SEQUENCE [LARGE SCALE GENOMIC DNA]</scope>
    <source>
        <strain evidence="3 4">C2206</strain>
    </source>
</reference>
<dbReference type="KEGG" id="hhg:XM38_010270"/>
<dbReference type="GO" id="GO:0080120">
    <property type="term" value="P:CAAX-box protein maturation"/>
    <property type="evidence" value="ECO:0007669"/>
    <property type="project" value="UniProtKB-ARBA"/>
</dbReference>
<keyword evidence="1" id="KW-0812">Transmembrane</keyword>
<feature type="domain" description="CAAX prenyl protease 2/Lysostaphin resistance protein A-like" evidence="2">
    <location>
        <begin position="66"/>
        <end position="131"/>
    </location>
</feature>
<dbReference type="GO" id="GO:0004175">
    <property type="term" value="F:endopeptidase activity"/>
    <property type="evidence" value="ECO:0007669"/>
    <property type="project" value="UniProtKB-ARBA"/>
</dbReference>
<keyword evidence="1" id="KW-1133">Transmembrane helix</keyword>
<organism evidence="3 4">
    <name type="scientific">Halomicronema hongdechloris C2206</name>
    <dbReference type="NCBI Taxonomy" id="1641165"/>
    <lineage>
        <taxon>Bacteria</taxon>
        <taxon>Bacillati</taxon>
        <taxon>Cyanobacteriota</taxon>
        <taxon>Cyanophyceae</taxon>
        <taxon>Nodosilineales</taxon>
        <taxon>Nodosilineaceae</taxon>
        <taxon>Halomicronema</taxon>
    </lineage>
</organism>
<proteinExistence type="predicted"/>
<evidence type="ECO:0000259" key="2">
    <source>
        <dbReference type="Pfam" id="PF02517"/>
    </source>
</evidence>
<evidence type="ECO:0000313" key="3">
    <source>
        <dbReference type="EMBL" id="ASC70097.1"/>
    </source>
</evidence>
<gene>
    <name evidence="3" type="ORF">XM38_010270</name>
</gene>
<dbReference type="PANTHER" id="PTHR35797:SF1">
    <property type="entry name" value="PROTEASE"/>
    <property type="match status" value="1"/>
</dbReference>
<dbReference type="InterPro" id="IPR003675">
    <property type="entry name" value="Rce1/LyrA-like_dom"/>
</dbReference>
<dbReference type="Proteomes" id="UP000191901">
    <property type="component" value="Chromosome"/>
</dbReference>
<feature type="transmembrane region" description="Helical" evidence="1">
    <location>
        <begin position="21"/>
        <end position="43"/>
    </location>
</feature>
<evidence type="ECO:0000313" key="4">
    <source>
        <dbReference type="Proteomes" id="UP000191901"/>
    </source>
</evidence>
<sequence length="143" mass="15607">MGHGWRRVRAYARRIVKVKGHWGWYLAVLLGIPALNGLAAVWMELMGQDAIAPPTLSLDAWLTAALLRGTEGPVEEIGWRGFALPMLQQQYSGFRASIILGFLWALWHVPVIVLGRSVGGGLAGALPAVLLLFFACTTAVFRL</sequence>
<keyword evidence="1" id="KW-0472">Membrane</keyword>
<dbReference type="AlphaFoldDB" id="A0A1Z3HJ13"/>
<name>A0A1Z3HJ13_9CYAN</name>
<evidence type="ECO:0000256" key="1">
    <source>
        <dbReference type="SAM" id="Phobius"/>
    </source>
</evidence>
<feature type="transmembrane region" description="Helical" evidence="1">
    <location>
        <begin position="122"/>
        <end position="141"/>
    </location>
</feature>
<protein>
    <recommendedName>
        <fullName evidence="2">CAAX prenyl protease 2/Lysostaphin resistance protein A-like domain-containing protein</fullName>
    </recommendedName>
</protein>
<keyword evidence="4" id="KW-1185">Reference proteome</keyword>
<dbReference type="PANTHER" id="PTHR35797">
    <property type="entry name" value="PROTEASE-RELATED"/>
    <property type="match status" value="1"/>
</dbReference>